<name>A0A423MAQ7_PSEFL</name>
<dbReference type="RefSeq" id="WP_123452751.1">
    <property type="nucleotide sequence ID" value="NZ_MOBX01000014.1"/>
</dbReference>
<organism evidence="1 2">
    <name type="scientific">Pseudomonas fluorescens</name>
    <dbReference type="NCBI Taxonomy" id="294"/>
    <lineage>
        <taxon>Bacteria</taxon>
        <taxon>Pseudomonadati</taxon>
        <taxon>Pseudomonadota</taxon>
        <taxon>Gammaproteobacteria</taxon>
        <taxon>Pseudomonadales</taxon>
        <taxon>Pseudomonadaceae</taxon>
        <taxon>Pseudomonas</taxon>
    </lineage>
</organism>
<dbReference type="OrthoDB" id="7021570at2"/>
<accession>A0A423MAQ7</accession>
<sequence length="214" mass="24279">MNATVNTLNLVPPKVPKAYGVEGNRLNINDIYRDKYVEVQTDYIGMLKGHAVRVRWVTRNHVYDSEILTVETPGPLIFRIPRLEVIDAIGGIATVNYSVRPKPNEPLLISKSLTLNVDQQMFDLSEPRLSADRKNVTVKFLNMTPGYTVRVRWHGVIVRDTETQPIQNTSSMTFNIPTAWITENAGKTVLINYSVHRSGSNDNLMFSRLLRITL</sequence>
<dbReference type="EMBL" id="MOBX01000014">
    <property type="protein sequence ID" value="RON79919.1"/>
    <property type="molecule type" value="Genomic_DNA"/>
</dbReference>
<protein>
    <submittedName>
        <fullName evidence="1">Uncharacterized protein</fullName>
    </submittedName>
</protein>
<reference evidence="1 2" key="1">
    <citation type="submission" date="2016-10" db="EMBL/GenBank/DDBJ databases">
        <title>Comparative genome analysis of multiple Pseudomonas spp. focuses on biocontrol and plant growth promoting traits.</title>
        <authorList>
            <person name="Tao X.-Y."/>
            <person name="Taylor C.G."/>
        </authorList>
    </citation>
    <scope>NUCLEOTIDE SEQUENCE [LARGE SCALE GENOMIC DNA]</scope>
    <source>
        <strain evidence="1 2">28B5</strain>
    </source>
</reference>
<dbReference type="Proteomes" id="UP000285378">
    <property type="component" value="Unassembled WGS sequence"/>
</dbReference>
<gene>
    <name evidence="1" type="ORF">BK670_20710</name>
</gene>
<comment type="caution">
    <text evidence="1">The sequence shown here is derived from an EMBL/GenBank/DDBJ whole genome shotgun (WGS) entry which is preliminary data.</text>
</comment>
<proteinExistence type="predicted"/>
<evidence type="ECO:0000313" key="1">
    <source>
        <dbReference type="EMBL" id="RON79919.1"/>
    </source>
</evidence>
<evidence type="ECO:0000313" key="2">
    <source>
        <dbReference type="Proteomes" id="UP000285378"/>
    </source>
</evidence>
<dbReference type="AlphaFoldDB" id="A0A423MAQ7"/>